<evidence type="ECO:0000313" key="3">
    <source>
        <dbReference type="EMBL" id="KAJ6258366.1"/>
    </source>
</evidence>
<evidence type="ECO:0000256" key="1">
    <source>
        <dbReference type="ARBA" id="ARBA00008987"/>
    </source>
</evidence>
<dbReference type="InterPro" id="IPR036249">
    <property type="entry name" value="Thioredoxin-like_sf"/>
</dbReference>
<feature type="domain" description="Thioredoxin" evidence="2">
    <location>
        <begin position="25"/>
        <end position="104"/>
    </location>
</feature>
<dbReference type="AlphaFoldDB" id="A0AAD6ITY8"/>
<comment type="similarity">
    <text evidence="1">Belongs to the thioredoxin family.</text>
</comment>
<proteinExistence type="inferred from homology"/>
<sequence length="138" mass="15465">MIKEVASNRIDAASPTETLQPLLETLGGEPLFIFFIASDDPVTNQPWCPDVRAAIAPVQKAFSEDQREHNFATIRIAKEEWKNPTNKFRLQWGLQAIPTLARYSLMTVDGESFPSIRMLVEAECLDEVKLSGLMAAEE</sequence>
<dbReference type="GO" id="GO:0047134">
    <property type="term" value="F:protein-disulfide reductase [NAD(P)H] activity"/>
    <property type="evidence" value="ECO:0007669"/>
    <property type="project" value="InterPro"/>
</dbReference>
<dbReference type="GO" id="GO:0005829">
    <property type="term" value="C:cytosol"/>
    <property type="evidence" value="ECO:0007669"/>
    <property type="project" value="TreeGrafter"/>
</dbReference>
<reference evidence="3" key="1">
    <citation type="submission" date="2023-01" db="EMBL/GenBank/DDBJ databases">
        <title>The chitinases involved in constricting ring structure development in the nematode-trapping fungus Drechslerella dactyloides.</title>
        <authorList>
            <person name="Wang R."/>
            <person name="Zhang L."/>
            <person name="Tang P."/>
            <person name="Li S."/>
            <person name="Liang L."/>
        </authorList>
    </citation>
    <scope>NUCLEOTIDE SEQUENCE</scope>
    <source>
        <strain evidence="3">YMF1.00031</strain>
    </source>
</reference>
<name>A0AAD6ITY8_DREDA</name>
<accession>A0AAD6ITY8</accession>
<evidence type="ECO:0000313" key="4">
    <source>
        <dbReference type="Proteomes" id="UP001221413"/>
    </source>
</evidence>
<dbReference type="InterPro" id="IPR045108">
    <property type="entry name" value="TXNDC17-like"/>
</dbReference>
<dbReference type="EMBL" id="JAQGDS010000008">
    <property type="protein sequence ID" value="KAJ6258366.1"/>
    <property type="molecule type" value="Genomic_DNA"/>
</dbReference>
<gene>
    <name evidence="3" type="ORF">Dda_6406</name>
</gene>
<keyword evidence="4" id="KW-1185">Reference proteome</keyword>
<evidence type="ECO:0000259" key="2">
    <source>
        <dbReference type="Pfam" id="PF06110"/>
    </source>
</evidence>
<dbReference type="InterPro" id="IPR010357">
    <property type="entry name" value="TXNDC17_dom"/>
</dbReference>
<organism evidence="3 4">
    <name type="scientific">Drechslerella dactyloides</name>
    <name type="common">Nematode-trapping fungus</name>
    <name type="synonym">Arthrobotrys dactyloides</name>
    <dbReference type="NCBI Taxonomy" id="74499"/>
    <lineage>
        <taxon>Eukaryota</taxon>
        <taxon>Fungi</taxon>
        <taxon>Dikarya</taxon>
        <taxon>Ascomycota</taxon>
        <taxon>Pezizomycotina</taxon>
        <taxon>Orbiliomycetes</taxon>
        <taxon>Orbiliales</taxon>
        <taxon>Orbiliaceae</taxon>
        <taxon>Drechslerella</taxon>
    </lineage>
</organism>
<dbReference type="PANTHER" id="PTHR12452">
    <property type="entry name" value="42-9-9 PROTEIN-RELATED"/>
    <property type="match status" value="1"/>
</dbReference>
<dbReference type="Gene3D" id="3.40.30.10">
    <property type="entry name" value="Glutaredoxin"/>
    <property type="match status" value="1"/>
</dbReference>
<comment type="caution">
    <text evidence="3">The sequence shown here is derived from an EMBL/GenBank/DDBJ whole genome shotgun (WGS) entry which is preliminary data.</text>
</comment>
<dbReference type="SUPFAM" id="SSF52833">
    <property type="entry name" value="Thioredoxin-like"/>
    <property type="match status" value="1"/>
</dbReference>
<dbReference type="PANTHER" id="PTHR12452:SF0">
    <property type="entry name" value="THIOREDOXIN DOMAIN-CONTAINING PROTEIN 17"/>
    <property type="match status" value="1"/>
</dbReference>
<dbReference type="Proteomes" id="UP001221413">
    <property type="component" value="Unassembled WGS sequence"/>
</dbReference>
<dbReference type="Pfam" id="PF06110">
    <property type="entry name" value="TXD17-like_Trx"/>
    <property type="match status" value="1"/>
</dbReference>
<protein>
    <recommendedName>
        <fullName evidence="2">Thioredoxin domain-containing protein</fullName>
    </recommendedName>
</protein>